<dbReference type="Gene3D" id="3.30.230.30">
    <property type="entry name" value="Impact, N-terminal domain"/>
    <property type="match status" value="1"/>
</dbReference>
<dbReference type="InterPro" id="IPR036956">
    <property type="entry name" value="Impact_N_sf"/>
</dbReference>
<dbReference type="Gene3D" id="3.30.70.240">
    <property type="match status" value="1"/>
</dbReference>
<keyword evidence="5" id="KW-1185">Reference proteome</keyword>
<proteinExistence type="inferred from homology"/>
<dbReference type="SUPFAM" id="SSF54211">
    <property type="entry name" value="Ribosomal protein S5 domain 2-like"/>
    <property type="match status" value="1"/>
</dbReference>
<feature type="domain" description="UPF0029" evidence="3">
    <location>
        <begin position="145"/>
        <end position="200"/>
    </location>
</feature>
<sequence length="218" mass="24315">MKEPEKRDGYATVEERSRREIVIQRSRFIGECAPVHSPEEAARFVESVKKAMPDASHHCYAYVVGKNRGVQRSTDDGEPSGTAGVPILQVLNMNELTDVALVVTRYFGGVLLGAKGLVRAYSRSAAEAVKAARPVFMEATDLLSLTVDYPLWGKLEYELKAQPVKVAEVIYASDVTVNLKVRKRDRAAFVDRIVNRTEGRVRLAEGESEHLPWEIEID</sequence>
<dbReference type="InterPro" id="IPR020568">
    <property type="entry name" value="Ribosomal_Su5_D2-typ_SF"/>
</dbReference>
<dbReference type="EMBL" id="JACRSR010000002">
    <property type="protein sequence ID" value="MBC8531425.1"/>
    <property type="molecule type" value="Genomic_DNA"/>
</dbReference>
<dbReference type="PANTHER" id="PTHR16301:SF20">
    <property type="entry name" value="IMPACT FAMILY MEMBER YIGZ"/>
    <property type="match status" value="1"/>
</dbReference>
<dbReference type="Pfam" id="PF09186">
    <property type="entry name" value="DUF1949"/>
    <property type="match status" value="1"/>
</dbReference>
<dbReference type="Proteomes" id="UP000623172">
    <property type="component" value="Unassembled WGS sequence"/>
</dbReference>
<dbReference type="AlphaFoldDB" id="A0A926HQ66"/>
<dbReference type="SUPFAM" id="SSF54980">
    <property type="entry name" value="EF-G C-terminal domain-like"/>
    <property type="match status" value="1"/>
</dbReference>
<dbReference type="NCBIfam" id="TIGR00257">
    <property type="entry name" value="IMPACT_YIGZ"/>
    <property type="match status" value="1"/>
</dbReference>
<dbReference type="PROSITE" id="PS00910">
    <property type="entry name" value="UPF0029"/>
    <property type="match status" value="1"/>
</dbReference>
<reference evidence="4" key="1">
    <citation type="submission" date="2020-08" db="EMBL/GenBank/DDBJ databases">
        <title>Genome public.</title>
        <authorList>
            <person name="Liu C."/>
            <person name="Sun Q."/>
        </authorList>
    </citation>
    <scope>NUCLEOTIDE SEQUENCE</scope>
    <source>
        <strain evidence="4">NSJ-53</strain>
    </source>
</reference>
<dbReference type="InterPro" id="IPR023582">
    <property type="entry name" value="Impact"/>
</dbReference>
<accession>A0A926HQ66</accession>
<feature type="domain" description="Impact N-terminal" evidence="2">
    <location>
        <begin position="25"/>
        <end position="129"/>
    </location>
</feature>
<evidence type="ECO:0000313" key="4">
    <source>
        <dbReference type="EMBL" id="MBC8531425.1"/>
    </source>
</evidence>
<dbReference type="RefSeq" id="WP_249316017.1">
    <property type="nucleotide sequence ID" value="NZ_JACRSR010000002.1"/>
</dbReference>
<evidence type="ECO:0000313" key="5">
    <source>
        <dbReference type="Proteomes" id="UP000623172"/>
    </source>
</evidence>
<dbReference type="GO" id="GO:0005737">
    <property type="term" value="C:cytoplasm"/>
    <property type="evidence" value="ECO:0007669"/>
    <property type="project" value="TreeGrafter"/>
</dbReference>
<dbReference type="InterPro" id="IPR015796">
    <property type="entry name" value="Impact_YigZ-like"/>
</dbReference>
<organism evidence="4 5">
    <name type="scientific">Gehongia tenuis</name>
    <dbReference type="NCBI Taxonomy" id="2763655"/>
    <lineage>
        <taxon>Bacteria</taxon>
        <taxon>Bacillati</taxon>
        <taxon>Bacillota</taxon>
        <taxon>Clostridia</taxon>
        <taxon>Christensenellales</taxon>
        <taxon>Christensenellaceae</taxon>
        <taxon>Gehongia</taxon>
    </lineage>
</organism>
<gene>
    <name evidence="4" type="ORF">H8696_06140</name>
</gene>
<comment type="caution">
    <text evidence="4">The sequence shown here is derived from an EMBL/GenBank/DDBJ whole genome shotgun (WGS) entry which is preliminary data.</text>
</comment>
<dbReference type="Pfam" id="PF01205">
    <property type="entry name" value="Impact_N"/>
    <property type="match status" value="1"/>
</dbReference>
<dbReference type="InterPro" id="IPR020569">
    <property type="entry name" value="UPF0029_Impact_CS"/>
</dbReference>
<dbReference type="GO" id="GO:0006446">
    <property type="term" value="P:regulation of translational initiation"/>
    <property type="evidence" value="ECO:0007669"/>
    <property type="project" value="TreeGrafter"/>
</dbReference>
<dbReference type="InterPro" id="IPR035647">
    <property type="entry name" value="EFG_III/V"/>
</dbReference>
<name>A0A926HQ66_9FIRM</name>
<evidence type="ECO:0000259" key="2">
    <source>
        <dbReference type="Pfam" id="PF01205"/>
    </source>
</evidence>
<comment type="similarity">
    <text evidence="1">Belongs to the IMPACT family.</text>
</comment>
<dbReference type="InterPro" id="IPR015269">
    <property type="entry name" value="UPF0029_Impact_C"/>
</dbReference>
<dbReference type="PANTHER" id="PTHR16301">
    <property type="entry name" value="IMPACT-RELATED"/>
    <property type="match status" value="1"/>
</dbReference>
<evidence type="ECO:0000259" key="3">
    <source>
        <dbReference type="Pfam" id="PF09186"/>
    </source>
</evidence>
<dbReference type="InterPro" id="IPR001498">
    <property type="entry name" value="Impact_N"/>
</dbReference>
<evidence type="ECO:0000256" key="1">
    <source>
        <dbReference type="ARBA" id="ARBA00007665"/>
    </source>
</evidence>
<protein>
    <submittedName>
        <fullName evidence="4">YigZ family protein</fullName>
    </submittedName>
</protein>